<reference evidence="3" key="1">
    <citation type="submission" date="2016-04" db="EMBL/GenBank/DDBJ databases">
        <title>Comparative genomics of biotechnologically important yeasts.</title>
        <authorList>
            <consortium name="DOE Joint Genome Institute"/>
            <person name="Riley R."/>
            <person name="Haridas S."/>
            <person name="Wolfe K.H."/>
            <person name="Lopes M.R."/>
            <person name="Hittinger C.T."/>
            <person name="Goker M."/>
            <person name="Salamov A."/>
            <person name="Wisecaver J."/>
            <person name="Long T.M."/>
            <person name="Aerts A.L."/>
            <person name="Barry K."/>
            <person name="Choi C."/>
            <person name="Clum A."/>
            <person name="Coughlan A.Y."/>
            <person name="Deshpande S."/>
            <person name="Douglass A.P."/>
            <person name="Hanson S.J."/>
            <person name="Klenk H.-P."/>
            <person name="Labutti K."/>
            <person name="Lapidus A."/>
            <person name="Lindquist E."/>
            <person name="Lipzen A."/>
            <person name="Meier-Kolthoff J.P."/>
            <person name="Ohm R.A."/>
            <person name="Otillar R.P."/>
            <person name="Pangilinan J."/>
            <person name="Peng Y."/>
            <person name="Rokas A."/>
            <person name="Rosa C.A."/>
            <person name="Scheuner C."/>
            <person name="Sibirny A.A."/>
            <person name="Slot J.C."/>
            <person name="Stielow J.B."/>
            <person name="Sun H."/>
            <person name="Kurtzman C.P."/>
            <person name="Blackwell M."/>
            <person name="Grigoriev I.V."/>
            <person name="Jeffries T.W."/>
        </authorList>
    </citation>
    <scope>NUCLEOTIDE SEQUENCE [LARGE SCALE GENOMIC DNA]</scope>
    <source>
        <strain evidence="3">NRRL YB-2248</strain>
    </source>
</reference>
<evidence type="ECO:0000313" key="2">
    <source>
        <dbReference type="EMBL" id="ODV88080.1"/>
    </source>
</evidence>
<feature type="transmembrane region" description="Helical" evidence="1">
    <location>
        <begin position="25"/>
        <end position="45"/>
    </location>
</feature>
<keyword evidence="1" id="KW-0472">Membrane</keyword>
<dbReference type="InterPro" id="IPR039961">
    <property type="entry name" value="Nuo9.5"/>
</dbReference>
<proteinExistence type="predicted"/>
<keyword evidence="1" id="KW-1133">Transmembrane helix</keyword>
<gene>
    <name evidence="2" type="ORF">CANARDRAFT_26240</name>
</gene>
<keyword evidence="3" id="KW-1185">Reference proteome</keyword>
<evidence type="ECO:0000256" key="1">
    <source>
        <dbReference type="SAM" id="Phobius"/>
    </source>
</evidence>
<protein>
    <recommendedName>
        <fullName evidence="4">NADH-ubiquinone oxidoreductase 9.5 kDa subunit</fullName>
    </recommendedName>
</protein>
<accession>A0A1E4T8J6</accession>
<dbReference type="AlphaFoldDB" id="A0A1E4T8J6"/>
<dbReference type="PANTHER" id="PTHR38488:SF1">
    <property type="entry name" value="OXIDOREDUCTASE 9.5 KDA SUBUNIT, PUTATIVE (AFU_ORTHOLOGUE AFUA_5G08980)-RELATED"/>
    <property type="match status" value="1"/>
</dbReference>
<keyword evidence="1" id="KW-0812">Transmembrane</keyword>
<evidence type="ECO:0000313" key="3">
    <source>
        <dbReference type="Proteomes" id="UP000094801"/>
    </source>
</evidence>
<sequence length="78" mass="9336">MSSYPIYFKEPVRWLRYHAHNRPHLFYSGFIAFMGPVFIVFVTPLRRQFLYEDAKPLPLDGYPIPKGKRKEIKGFDDE</sequence>
<name>A0A1E4T8J6_9ASCO</name>
<dbReference type="Proteomes" id="UP000094801">
    <property type="component" value="Unassembled WGS sequence"/>
</dbReference>
<dbReference type="STRING" id="983967.A0A1E4T8J6"/>
<dbReference type="EMBL" id="KV453847">
    <property type="protein sequence ID" value="ODV88080.1"/>
    <property type="molecule type" value="Genomic_DNA"/>
</dbReference>
<dbReference type="OrthoDB" id="2093409at2759"/>
<dbReference type="CDD" id="cd22903">
    <property type="entry name" value="NI9M"/>
    <property type="match status" value="1"/>
</dbReference>
<organism evidence="2 3">
    <name type="scientific">[Candida] arabinofermentans NRRL YB-2248</name>
    <dbReference type="NCBI Taxonomy" id="983967"/>
    <lineage>
        <taxon>Eukaryota</taxon>
        <taxon>Fungi</taxon>
        <taxon>Dikarya</taxon>
        <taxon>Ascomycota</taxon>
        <taxon>Saccharomycotina</taxon>
        <taxon>Pichiomycetes</taxon>
        <taxon>Pichiales</taxon>
        <taxon>Pichiaceae</taxon>
        <taxon>Ogataea</taxon>
        <taxon>Ogataea/Candida clade</taxon>
    </lineage>
</organism>
<dbReference type="PANTHER" id="PTHR38488">
    <property type="entry name" value="OXIDOREDUCTASE 9.5 KDA SUBUNIT, PUTATIVE (AFU_ORTHOLOGUE AFUA_5G08980)-RELATED"/>
    <property type="match status" value="1"/>
</dbReference>
<evidence type="ECO:0008006" key="4">
    <source>
        <dbReference type="Google" id="ProtNLM"/>
    </source>
</evidence>